<proteinExistence type="predicted"/>
<accession>A0A2M3ZW71</accession>
<dbReference type="AlphaFoldDB" id="A0A2M3ZW71"/>
<dbReference type="EMBL" id="GGFM01012042">
    <property type="protein sequence ID" value="MBW32793.1"/>
    <property type="molecule type" value="Transcribed_RNA"/>
</dbReference>
<evidence type="ECO:0000313" key="1">
    <source>
        <dbReference type="EMBL" id="MBW32793.1"/>
    </source>
</evidence>
<organism evidence="1">
    <name type="scientific">Anopheles braziliensis</name>
    <dbReference type="NCBI Taxonomy" id="58242"/>
    <lineage>
        <taxon>Eukaryota</taxon>
        <taxon>Metazoa</taxon>
        <taxon>Ecdysozoa</taxon>
        <taxon>Arthropoda</taxon>
        <taxon>Hexapoda</taxon>
        <taxon>Insecta</taxon>
        <taxon>Pterygota</taxon>
        <taxon>Neoptera</taxon>
        <taxon>Endopterygota</taxon>
        <taxon>Diptera</taxon>
        <taxon>Nematocera</taxon>
        <taxon>Culicoidea</taxon>
        <taxon>Culicidae</taxon>
        <taxon>Anophelinae</taxon>
        <taxon>Anopheles</taxon>
    </lineage>
</organism>
<protein>
    <submittedName>
        <fullName evidence="1">Putative secreted peptide</fullName>
    </submittedName>
</protein>
<name>A0A2M3ZW71_9DIPT</name>
<sequence length="77" mass="9049">MRLRYWSTFSIWFERWNMFFTSLSAAWRASCCIWSRFISGKSVVSWSNNKLRSPGHGIKFFPARTLTLAGKGSLRCY</sequence>
<reference evidence="1" key="1">
    <citation type="submission" date="2018-01" db="EMBL/GenBank/DDBJ databases">
        <title>An insight into the sialome of Amazonian anophelines.</title>
        <authorList>
            <person name="Ribeiro J.M."/>
            <person name="Scarpassa V."/>
            <person name="Calvo E."/>
        </authorList>
    </citation>
    <scope>NUCLEOTIDE SEQUENCE</scope>
    <source>
        <tissue evidence="1">Salivary glands</tissue>
    </source>
</reference>